<proteinExistence type="predicted"/>
<sequence length="165" mass="17599">MALIVEDGTGRADAEAFVSVAGFKAYCDGRGVDWSSLADAQIEALLRQGADYLGEAYRGRLAGWRVSTRQALDWPRAGAPRRDAGGCVYYDSASVPGEVARANIEAALRARNGALSQDLGQAVKRKKVGAVEVEYQDFTRAGAGYPVIDALMAPFMAADLRVVRA</sequence>
<dbReference type="RefSeq" id="WP_307345197.1">
    <property type="nucleotide sequence ID" value="NZ_JAUSVS010000001.1"/>
</dbReference>
<name>A0ABU0IKS9_9CAUL</name>
<accession>A0ABU0IKS9</accession>
<evidence type="ECO:0000313" key="2">
    <source>
        <dbReference type="EMBL" id="MDQ0462625.1"/>
    </source>
</evidence>
<protein>
    <recommendedName>
        <fullName evidence="1">Putative DnaT-like domain-containing protein</fullName>
    </recommendedName>
</protein>
<gene>
    <name evidence="2" type="ORF">QO010_000373</name>
</gene>
<dbReference type="EMBL" id="JAUSVS010000001">
    <property type="protein sequence ID" value="MDQ0462625.1"/>
    <property type="molecule type" value="Genomic_DNA"/>
</dbReference>
<reference evidence="2 3" key="1">
    <citation type="submission" date="2023-07" db="EMBL/GenBank/DDBJ databases">
        <title>Genomic Encyclopedia of Type Strains, Phase IV (KMG-IV): sequencing the most valuable type-strain genomes for metagenomic binning, comparative biology and taxonomic classification.</title>
        <authorList>
            <person name="Goeker M."/>
        </authorList>
    </citation>
    <scope>NUCLEOTIDE SEQUENCE [LARGE SCALE GENOMIC DNA]</scope>
    <source>
        <strain evidence="2 3">DSM 18695</strain>
    </source>
</reference>
<comment type="caution">
    <text evidence="2">The sequence shown here is derived from an EMBL/GenBank/DDBJ whole genome shotgun (WGS) entry which is preliminary data.</text>
</comment>
<evidence type="ECO:0000259" key="1">
    <source>
        <dbReference type="Pfam" id="PF20557"/>
    </source>
</evidence>
<organism evidence="2 3">
    <name type="scientific">Caulobacter ginsengisoli</name>
    <dbReference type="NCBI Taxonomy" id="400775"/>
    <lineage>
        <taxon>Bacteria</taxon>
        <taxon>Pseudomonadati</taxon>
        <taxon>Pseudomonadota</taxon>
        <taxon>Alphaproteobacteria</taxon>
        <taxon>Caulobacterales</taxon>
        <taxon>Caulobacteraceae</taxon>
        <taxon>Caulobacter</taxon>
    </lineage>
</organism>
<keyword evidence="3" id="KW-1185">Reference proteome</keyword>
<dbReference type="Proteomes" id="UP001228905">
    <property type="component" value="Unassembled WGS sequence"/>
</dbReference>
<evidence type="ECO:0000313" key="3">
    <source>
        <dbReference type="Proteomes" id="UP001228905"/>
    </source>
</evidence>
<dbReference type="InterPro" id="IPR046787">
    <property type="entry name" value="DnaT_2"/>
</dbReference>
<feature type="domain" description="Putative DnaT-like" evidence="1">
    <location>
        <begin position="1"/>
        <end position="164"/>
    </location>
</feature>
<dbReference type="Pfam" id="PF20557">
    <property type="entry name" value="DnaT_2"/>
    <property type="match status" value="1"/>
</dbReference>